<protein>
    <submittedName>
        <fullName evidence="2">Uncharacterized protein</fullName>
    </submittedName>
</protein>
<sequence length="61" mass="6353">MAAEEAEVSRAPGGPLDLVIPLRSWEPEHSSNEMRATGMKGTTGAARAATLSGKIGWLMSA</sequence>
<evidence type="ECO:0000313" key="2">
    <source>
        <dbReference type="EMBL" id="QSS59248.1"/>
    </source>
</evidence>
<dbReference type="Proteomes" id="UP000663671">
    <property type="component" value="Chromosome 2"/>
</dbReference>
<evidence type="ECO:0000256" key="1">
    <source>
        <dbReference type="SAM" id="MobiDB-lite"/>
    </source>
</evidence>
<organism evidence="2 3">
    <name type="scientific">Ajellomyces capsulatus</name>
    <name type="common">Darling's disease fungus</name>
    <name type="synonym">Histoplasma capsulatum</name>
    <dbReference type="NCBI Taxonomy" id="5037"/>
    <lineage>
        <taxon>Eukaryota</taxon>
        <taxon>Fungi</taxon>
        <taxon>Dikarya</taxon>
        <taxon>Ascomycota</taxon>
        <taxon>Pezizomycotina</taxon>
        <taxon>Eurotiomycetes</taxon>
        <taxon>Eurotiomycetidae</taxon>
        <taxon>Onygenales</taxon>
        <taxon>Ajellomycetaceae</taxon>
        <taxon>Histoplasma</taxon>
    </lineage>
</organism>
<dbReference type="VEuPathDB" id="FungiDB:I7I51_08681"/>
<dbReference type="AlphaFoldDB" id="A0A8A1LYI6"/>
<reference evidence="2" key="1">
    <citation type="submission" date="2021-01" db="EMBL/GenBank/DDBJ databases">
        <title>Chromosome-level genome assembly of a human fungal pathogen reveals clustering of transcriptionally co-regulated genes.</title>
        <authorList>
            <person name="Voorhies M."/>
            <person name="Cohen S."/>
            <person name="Shea T.P."/>
            <person name="Petrus S."/>
            <person name="Munoz J.F."/>
            <person name="Poplawski S."/>
            <person name="Goldman W.E."/>
            <person name="Michael T."/>
            <person name="Cuomo C.A."/>
            <person name="Sil A."/>
            <person name="Beyhan S."/>
        </authorList>
    </citation>
    <scope>NUCLEOTIDE SEQUENCE</scope>
    <source>
        <strain evidence="2">WU24</strain>
    </source>
</reference>
<gene>
    <name evidence="2" type="ORF">I7I51_08681</name>
</gene>
<proteinExistence type="predicted"/>
<dbReference type="EMBL" id="CP069109">
    <property type="protein sequence ID" value="QSS59248.1"/>
    <property type="molecule type" value="Genomic_DNA"/>
</dbReference>
<evidence type="ECO:0000313" key="3">
    <source>
        <dbReference type="Proteomes" id="UP000663671"/>
    </source>
</evidence>
<feature type="region of interest" description="Disordered" evidence="1">
    <location>
        <begin position="1"/>
        <end position="20"/>
    </location>
</feature>
<accession>A0A8A1LYI6</accession>
<name>A0A8A1LYI6_AJECA</name>